<protein>
    <submittedName>
        <fullName evidence="1">Uncharacterized protein</fullName>
    </submittedName>
</protein>
<proteinExistence type="predicted"/>
<sequence>MSGLKRETKYSALRIVELAIWLPPKIEDKARLEPQNVDWVYTALKNNRDIVQVGDLLQVLFLCVPVRSKPTSAAVHTILWAISSDAHHTGIEDPSMRRVGLLAFHILCSAKFWFKDNELGPILRDNNTWKLLGAFCMHTELPTSSQYISLSDSLSQTPDWETIISRDPVRWLQLLPRLFGVYGDDESRDAFCSVLARLWPADGPEDDELEQPKPLVMAFKALANCWDQFNYWNSAVDEIIKIIECSISTSFCARVVGTTGHEKLQNPTQEFNDTILVRLGSAIKQALDRAKKAAIDDSTTKRDMKELLNCAGNLLGNLVNTIHCELRHGHPNSDARHSEEEELKHWNDLRAGFNADLDAVRLFVLTKGLHR</sequence>
<dbReference type="AlphaFoldDB" id="A0AAD6Z5I7"/>
<evidence type="ECO:0000313" key="2">
    <source>
        <dbReference type="Proteomes" id="UP001218218"/>
    </source>
</evidence>
<name>A0AAD6Z5I7_9AGAR</name>
<gene>
    <name evidence="1" type="ORF">DFH08DRAFT_823982</name>
</gene>
<organism evidence="1 2">
    <name type="scientific">Mycena albidolilacea</name>
    <dbReference type="NCBI Taxonomy" id="1033008"/>
    <lineage>
        <taxon>Eukaryota</taxon>
        <taxon>Fungi</taxon>
        <taxon>Dikarya</taxon>
        <taxon>Basidiomycota</taxon>
        <taxon>Agaricomycotina</taxon>
        <taxon>Agaricomycetes</taxon>
        <taxon>Agaricomycetidae</taxon>
        <taxon>Agaricales</taxon>
        <taxon>Marasmiineae</taxon>
        <taxon>Mycenaceae</taxon>
        <taxon>Mycena</taxon>
    </lineage>
</organism>
<dbReference type="Proteomes" id="UP001218218">
    <property type="component" value="Unassembled WGS sequence"/>
</dbReference>
<comment type="caution">
    <text evidence="1">The sequence shown here is derived from an EMBL/GenBank/DDBJ whole genome shotgun (WGS) entry which is preliminary data.</text>
</comment>
<evidence type="ECO:0000313" key="1">
    <source>
        <dbReference type="EMBL" id="KAJ7307899.1"/>
    </source>
</evidence>
<accession>A0AAD6Z5I7</accession>
<dbReference type="EMBL" id="JARIHO010000086">
    <property type="protein sequence ID" value="KAJ7307899.1"/>
    <property type="molecule type" value="Genomic_DNA"/>
</dbReference>
<keyword evidence="2" id="KW-1185">Reference proteome</keyword>
<reference evidence="1" key="1">
    <citation type="submission" date="2023-03" db="EMBL/GenBank/DDBJ databases">
        <title>Massive genome expansion in bonnet fungi (Mycena s.s.) driven by repeated elements and novel gene families across ecological guilds.</title>
        <authorList>
            <consortium name="Lawrence Berkeley National Laboratory"/>
            <person name="Harder C.B."/>
            <person name="Miyauchi S."/>
            <person name="Viragh M."/>
            <person name="Kuo A."/>
            <person name="Thoen E."/>
            <person name="Andreopoulos B."/>
            <person name="Lu D."/>
            <person name="Skrede I."/>
            <person name="Drula E."/>
            <person name="Henrissat B."/>
            <person name="Morin E."/>
            <person name="Kohler A."/>
            <person name="Barry K."/>
            <person name="LaButti K."/>
            <person name="Morin E."/>
            <person name="Salamov A."/>
            <person name="Lipzen A."/>
            <person name="Mereny Z."/>
            <person name="Hegedus B."/>
            <person name="Baldrian P."/>
            <person name="Stursova M."/>
            <person name="Weitz H."/>
            <person name="Taylor A."/>
            <person name="Grigoriev I.V."/>
            <person name="Nagy L.G."/>
            <person name="Martin F."/>
            <person name="Kauserud H."/>
        </authorList>
    </citation>
    <scope>NUCLEOTIDE SEQUENCE</scope>
    <source>
        <strain evidence="1">CBHHK002</strain>
    </source>
</reference>